<dbReference type="AlphaFoldDB" id="A0A7S3LP56"/>
<feature type="transmembrane region" description="Helical" evidence="1">
    <location>
        <begin position="89"/>
        <end position="110"/>
    </location>
</feature>
<keyword evidence="2" id="KW-0732">Signal</keyword>
<feature type="transmembrane region" description="Helical" evidence="1">
    <location>
        <begin position="164"/>
        <end position="182"/>
    </location>
</feature>
<keyword evidence="1" id="KW-1133">Transmembrane helix</keyword>
<evidence type="ECO:0000313" key="3">
    <source>
        <dbReference type="EMBL" id="CAE0437543.1"/>
    </source>
</evidence>
<reference evidence="3" key="1">
    <citation type="submission" date="2021-01" db="EMBL/GenBank/DDBJ databases">
        <authorList>
            <person name="Corre E."/>
            <person name="Pelletier E."/>
            <person name="Niang G."/>
            <person name="Scheremetjew M."/>
            <person name="Finn R."/>
            <person name="Kale V."/>
            <person name="Holt S."/>
            <person name="Cochrane G."/>
            <person name="Meng A."/>
            <person name="Brown T."/>
            <person name="Cohen L."/>
        </authorList>
    </citation>
    <scope>NUCLEOTIDE SEQUENCE</scope>
    <source>
        <strain evidence="3">GSBS06</strain>
    </source>
</reference>
<evidence type="ECO:0000256" key="2">
    <source>
        <dbReference type="SAM" id="SignalP"/>
    </source>
</evidence>
<evidence type="ECO:0000256" key="1">
    <source>
        <dbReference type="SAM" id="Phobius"/>
    </source>
</evidence>
<protein>
    <recommendedName>
        <fullName evidence="4">TLC domain-containing protein</fullName>
    </recommendedName>
</protein>
<proteinExistence type="predicted"/>
<feature type="chain" id="PRO_5031108350" description="TLC domain-containing protein" evidence="2">
    <location>
        <begin position="23"/>
        <end position="347"/>
    </location>
</feature>
<feature type="transmembrane region" description="Helical" evidence="1">
    <location>
        <begin position="131"/>
        <end position="149"/>
    </location>
</feature>
<feature type="signal peptide" evidence="2">
    <location>
        <begin position="1"/>
        <end position="22"/>
    </location>
</feature>
<evidence type="ECO:0008006" key="4">
    <source>
        <dbReference type="Google" id="ProtNLM"/>
    </source>
</evidence>
<keyword evidence="1" id="KW-0812">Transmembrane</keyword>
<feature type="transmembrane region" description="Helical" evidence="1">
    <location>
        <begin position="257"/>
        <end position="279"/>
    </location>
</feature>
<feature type="transmembrane region" description="Helical" evidence="1">
    <location>
        <begin position="215"/>
        <end position="237"/>
    </location>
</feature>
<gene>
    <name evidence="3" type="ORF">ASTO00021_LOCUS7800</name>
</gene>
<organism evidence="3">
    <name type="scientific">Aplanochytrium stocchinoi</name>
    <dbReference type="NCBI Taxonomy" id="215587"/>
    <lineage>
        <taxon>Eukaryota</taxon>
        <taxon>Sar</taxon>
        <taxon>Stramenopiles</taxon>
        <taxon>Bigyra</taxon>
        <taxon>Labyrinthulomycetes</taxon>
        <taxon>Thraustochytrida</taxon>
        <taxon>Thraustochytriidae</taxon>
        <taxon>Aplanochytrium</taxon>
    </lineage>
</organism>
<accession>A0A7S3LP56</accession>
<dbReference type="EMBL" id="HBIN01010433">
    <property type="protein sequence ID" value="CAE0437543.1"/>
    <property type="molecule type" value="Transcribed_RNA"/>
</dbReference>
<name>A0A7S3LP56_9STRA</name>
<keyword evidence="1" id="KW-0472">Membrane</keyword>
<sequence length="347" mass="39900">MFLGILLDFLGWCFLWSCVAVADFSADTQFRKLKQEALVAVEKSTDDEDYEDLDHKDTNKPRQLSNELKSLLSTIFGEGCAKVKYGGDFYFMAISYPVYAVANIALNSLIDDYEILDDAKGVPVKRRLVNMKVSFHFMMACCWILLNGWDKSFNFWKHEPSMPLYNITCFSATVSWFVLLLIEAATPAMALNTPPIEDTILYNLGYMDQSFWSGLYVLTSFYPFGAYTCFGAFWWILGIPKGYINAARKVFHHHPVSYSAFIINVLNPLVAIPMALLFLKARYGQVWEHSLVLYTDASLIVKKNRNNIKDPLSYLEVLPNYAWEELKRLEHSLKKLSRKLKTNEKRS</sequence>